<dbReference type="PANTHER" id="PTHR46481">
    <property type="entry name" value="ZINC FINGER BED DOMAIN-CONTAINING PROTEIN 4"/>
    <property type="match status" value="1"/>
</dbReference>
<dbReference type="InterPro" id="IPR052035">
    <property type="entry name" value="ZnF_BED_domain_contain"/>
</dbReference>
<dbReference type="PROSITE" id="PS50808">
    <property type="entry name" value="ZF_BED"/>
    <property type="match status" value="1"/>
</dbReference>
<dbReference type="SUPFAM" id="SSF57667">
    <property type="entry name" value="beta-beta-alpha zinc fingers"/>
    <property type="match status" value="1"/>
</dbReference>
<evidence type="ECO:0000313" key="10">
    <source>
        <dbReference type="EnsemblMetazoa" id="AFUN003922-PA"/>
    </source>
</evidence>
<dbReference type="GO" id="GO:0005634">
    <property type="term" value="C:nucleus"/>
    <property type="evidence" value="ECO:0007669"/>
    <property type="project" value="UniProtKB-SubCell"/>
</dbReference>
<dbReference type="InterPro" id="IPR036236">
    <property type="entry name" value="Znf_C2H2_sf"/>
</dbReference>
<evidence type="ECO:0000256" key="5">
    <source>
        <dbReference type="ARBA" id="ARBA00023015"/>
    </source>
</evidence>
<reference evidence="10" key="1">
    <citation type="submission" date="2020-05" db="UniProtKB">
        <authorList>
            <consortium name="EnsemblMetazoa"/>
        </authorList>
    </citation>
    <scope>IDENTIFICATION</scope>
    <source>
        <strain evidence="10">FUMOZ</strain>
    </source>
</reference>
<keyword evidence="6" id="KW-0804">Transcription</keyword>
<evidence type="ECO:0000259" key="9">
    <source>
        <dbReference type="PROSITE" id="PS50808"/>
    </source>
</evidence>
<name>A0A182RCK3_ANOFN</name>
<proteinExistence type="predicted"/>
<organism evidence="10">
    <name type="scientific">Anopheles funestus</name>
    <name type="common">African malaria mosquito</name>
    <dbReference type="NCBI Taxonomy" id="62324"/>
    <lineage>
        <taxon>Eukaryota</taxon>
        <taxon>Metazoa</taxon>
        <taxon>Ecdysozoa</taxon>
        <taxon>Arthropoda</taxon>
        <taxon>Hexapoda</taxon>
        <taxon>Insecta</taxon>
        <taxon>Pterygota</taxon>
        <taxon>Neoptera</taxon>
        <taxon>Endopterygota</taxon>
        <taxon>Diptera</taxon>
        <taxon>Nematocera</taxon>
        <taxon>Culicoidea</taxon>
        <taxon>Culicidae</taxon>
        <taxon>Anophelinae</taxon>
        <taxon>Anopheles</taxon>
    </lineage>
</organism>
<dbReference type="VEuPathDB" id="VectorBase:AFUN2_010739"/>
<dbReference type="VEuPathDB" id="VectorBase:AFUN003922"/>
<dbReference type="Pfam" id="PF02892">
    <property type="entry name" value="zf-BED"/>
    <property type="match status" value="1"/>
</dbReference>
<evidence type="ECO:0000256" key="2">
    <source>
        <dbReference type="ARBA" id="ARBA00022723"/>
    </source>
</evidence>
<dbReference type="InterPro" id="IPR012337">
    <property type="entry name" value="RNaseH-like_sf"/>
</dbReference>
<evidence type="ECO:0000256" key="1">
    <source>
        <dbReference type="ARBA" id="ARBA00004123"/>
    </source>
</evidence>
<dbReference type="GO" id="GO:0008270">
    <property type="term" value="F:zinc ion binding"/>
    <property type="evidence" value="ECO:0007669"/>
    <property type="project" value="UniProtKB-KW"/>
</dbReference>
<evidence type="ECO:0000256" key="6">
    <source>
        <dbReference type="ARBA" id="ARBA00023163"/>
    </source>
</evidence>
<dbReference type="STRING" id="62324.A0A182RCK3"/>
<dbReference type="SUPFAM" id="SSF140996">
    <property type="entry name" value="Hermes dimerisation domain"/>
    <property type="match status" value="1"/>
</dbReference>
<dbReference type="GO" id="GO:0003677">
    <property type="term" value="F:DNA binding"/>
    <property type="evidence" value="ECO:0007669"/>
    <property type="project" value="InterPro"/>
</dbReference>
<sequence>KSCIWDHFEQKDSKARCRYCLKDFAYGSGSTANLKRHLERIHPTVPLKNPNTLASTSSKVQHQPQITPSLDVACSSSRIVDQSSTPKHRDANIEFFMLRPISSTFKRQIDLQLALFVCRGYHSFSTVEEKEFINLLKLLNSNYEVTSRKTVSNSLLPAMYQSTLQNVQEKLRQARSIALTTDGWTNLNCHFKKSSTASQKLTDMQKNLNFPILKLKQDVATRWNSTFEMLQRVSKTREPLISCIGMLQFQSNLLEKDWAIIEQAIELLDF</sequence>
<keyword evidence="5" id="KW-0805">Transcription regulation</keyword>
<keyword evidence="2" id="KW-0479">Metal-binding</keyword>
<feature type="domain" description="BED-type" evidence="9">
    <location>
        <begin position="1"/>
        <end position="49"/>
    </location>
</feature>
<evidence type="ECO:0000256" key="3">
    <source>
        <dbReference type="ARBA" id="ARBA00022771"/>
    </source>
</evidence>
<dbReference type="SUPFAM" id="SSF53098">
    <property type="entry name" value="Ribonuclease H-like"/>
    <property type="match status" value="1"/>
</dbReference>
<dbReference type="EnsemblMetazoa" id="AFUN003922-RA">
    <property type="protein sequence ID" value="AFUN003922-PA"/>
    <property type="gene ID" value="AFUN003922"/>
</dbReference>
<dbReference type="SMART" id="SM00614">
    <property type="entry name" value="ZnF_BED"/>
    <property type="match status" value="1"/>
</dbReference>
<evidence type="ECO:0000256" key="4">
    <source>
        <dbReference type="ARBA" id="ARBA00022833"/>
    </source>
</evidence>
<dbReference type="PANTHER" id="PTHR46481:SF10">
    <property type="entry name" value="ZINC FINGER BED DOMAIN-CONTAINING PROTEIN 39"/>
    <property type="match status" value="1"/>
</dbReference>
<accession>A0A182RCK3</accession>
<comment type="subcellular location">
    <subcellularLocation>
        <location evidence="1">Nucleus</location>
    </subcellularLocation>
</comment>
<keyword evidence="7" id="KW-0539">Nucleus</keyword>
<evidence type="ECO:0000256" key="8">
    <source>
        <dbReference type="PROSITE-ProRule" id="PRU00027"/>
    </source>
</evidence>
<protein>
    <submittedName>
        <fullName evidence="10">BED-type domain-containing protein</fullName>
    </submittedName>
</protein>
<dbReference type="AlphaFoldDB" id="A0A182RCK3"/>
<evidence type="ECO:0000256" key="7">
    <source>
        <dbReference type="ARBA" id="ARBA00023242"/>
    </source>
</evidence>
<dbReference type="InterPro" id="IPR003656">
    <property type="entry name" value="Znf_BED"/>
</dbReference>
<keyword evidence="3 8" id="KW-0863">Zinc-finger</keyword>
<dbReference type="GO" id="GO:0009791">
    <property type="term" value="P:post-embryonic development"/>
    <property type="evidence" value="ECO:0007669"/>
    <property type="project" value="UniProtKB-ARBA"/>
</dbReference>
<keyword evidence="4" id="KW-0862">Zinc</keyword>